<feature type="compositionally biased region" description="Low complexity" evidence="2">
    <location>
        <begin position="160"/>
        <end position="199"/>
    </location>
</feature>
<dbReference type="RefSeq" id="XP_020047004.1">
    <property type="nucleotide sequence ID" value="XM_020194568.1"/>
</dbReference>
<feature type="compositionally biased region" description="Polar residues" evidence="2">
    <location>
        <begin position="143"/>
        <end position="153"/>
    </location>
</feature>
<accession>A0A1D2VGU5</accession>
<proteinExistence type="predicted"/>
<evidence type="ECO:0000313" key="3">
    <source>
        <dbReference type="EMBL" id="ODV60697.1"/>
    </source>
</evidence>
<evidence type="ECO:0000256" key="1">
    <source>
        <dbReference type="SAM" id="Coils"/>
    </source>
</evidence>
<name>A0A1D2VGU5_9ASCO</name>
<evidence type="ECO:0000313" key="4">
    <source>
        <dbReference type="Proteomes" id="UP000095038"/>
    </source>
</evidence>
<sequence>MNELKRKKIISSLESNNEDFYHDDLYEFTNNNLENREKVKFPNQNQHKNQHQYQHQNHDHDHSKTEILKSQNEKIENIETKSLIEKENIEISSHENQCEYNGYETKVDEVKYKNQRLIEGKEEIEPEFLKKAKNEEIPDGNFNELNNSKNLKSMTEKKSTGNTRNTRNIRNTRNTRNTSNTSNTKNTKNTKNTENTENTFKVNIKNQNMVNDMISENKNQEKRMINKKEKLINKAKKEMIYGENKHGDTGDKNDDLGKYINKKNHIEMENKDKNVIFSSEWKRKMIKLKIFKDKVREKIMFKRLSRARKLKEIGLDENEIKSRQALRKKRIKTFNVSDEEIMMNQHLILKAELALNKRMEKLGALGSIESMKLSQSIKHATKVNSRIRRIRMEIKRKSEIKRQLYIKSTWNKRVRLSKLTMAKFREESKIINLNDIMILKRMFFDLKEREEFFMKGNKKFNTFLLNYFLASSLNMDRSRFGFERAMWKIETMDTEKLGIDLELDKESYKYLIRGAYGNKDLQFLVSILMYYFQNRIPDGLNYIDYYFIVGIVHCNLEKVGGLKDNSRKAIGGILEEFDRRFGTAEEDRMFQLKCRDICRKLGIV</sequence>
<evidence type="ECO:0000256" key="2">
    <source>
        <dbReference type="SAM" id="MobiDB-lite"/>
    </source>
</evidence>
<keyword evidence="4" id="KW-1185">Reference proteome</keyword>
<dbReference type="Proteomes" id="UP000095038">
    <property type="component" value="Unassembled WGS sequence"/>
</dbReference>
<feature type="coiled-coil region" evidence="1">
    <location>
        <begin position="210"/>
        <end position="238"/>
    </location>
</feature>
<dbReference type="EMBL" id="KV454481">
    <property type="protein sequence ID" value="ODV60697.1"/>
    <property type="molecule type" value="Genomic_DNA"/>
</dbReference>
<protein>
    <submittedName>
        <fullName evidence="3">Uncharacterized protein</fullName>
    </submittedName>
</protein>
<gene>
    <name evidence="3" type="ORF">ASCRUDRAFT_81084</name>
</gene>
<keyword evidence="1" id="KW-0175">Coiled coil</keyword>
<dbReference type="AlphaFoldDB" id="A0A1D2VGU5"/>
<feature type="region of interest" description="Disordered" evidence="2">
    <location>
        <begin position="139"/>
        <end position="200"/>
    </location>
</feature>
<dbReference type="GeneID" id="30968204"/>
<reference evidence="4" key="1">
    <citation type="submission" date="2016-05" db="EMBL/GenBank/DDBJ databases">
        <title>Comparative genomics of biotechnologically important yeasts.</title>
        <authorList>
            <consortium name="DOE Joint Genome Institute"/>
            <person name="Riley R."/>
            <person name="Haridas S."/>
            <person name="Wolfe K.H."/>
            <person name="Lopes M.R."/>
            <person name="Hittinger C.T."/>
            <person name="Goker M."/>
            <person name="Salamov A."/>
            <person name="Wisecaver J."/>
            <person name="Long T.M."/>
            <person name="Aerts A.L."/>
            <person name="Barry K."/>
            <person name="Choi C."/>
            <person name="Clum A."/>
            <person name="Coughlan A.Y."/>
            <person name="Deshpande S."/>
            <person name="Douglass A.P."/>
            <person name="Hanson S.J."/>
            <person name="Klenk H.-P."/>
            <person name="Labutti K."/>
            <person name="Lapidus A."/>
            <person name="Lindquist E."/>
            <person name="Lipzen A."/>
            <person name="Meier-Kolthoff J.P."/>
            <person name="Ohm R.A."/>
            <person name="Otillar R.P."/>
            <person name="Pangilinan J."/>
            <person name="Peng Y."/>
            <person name="Rokas A."/>
            <person name="Rosa C.A."/>
            <person name="Scheuner C."/>
            <person name="Sibirny A.A."/>
            <person name="Slot J.C."/>
            <person name="Stielow J.B."/>
            <person name="Sun H."/>
            <person name="Kurtzman C.P."/>
            <person name="Blackwell M."/>
            <person name="Grigoriev I.V."/>
            <person name="Jeffries T.W."/>
        </authorList>
    </citation>
    <scope>NUCLEOTIDE SEQUENCE [LARGE SCALE GENOMIC DNA]</scope>
    <source>
        <strain evidence="4">DSM 1968</strain>
    </source>
</reference>
<dbReference type="InParanoid" id="A0A1D2VGU5"/>
<organism evidence="3 4">
    <name type="scientific">Ascoidea rubescens DSM 1968</name>
    <dbReference type="NCBI Taxonomy" id="1344418"/>
    <lineage>
        <taxon>Eukaryota</taxon>
        <taxon>Fungi</taxon>
        <taxon>Dikarya</taxon>
        <taxon>Ascomycota</taxon>
        <taxon>Saccharomycotina</taxon>
        <taxon>Saccharomycetes</taxon>
        <taxon>Ascoideaceae</taxon>
        <taxon>Ascoidea</taxon>
    </lineage>
</organism>